<evidence type="ECO:0000256" key="2">
    <source>
        <dbReference type="ARBA" id="ARBA00022621"/>
    </source>
</evidence>
<evidence type="ECO:0000259" key="5">
    <source>
        <dbReference type="Pfam" id="PF01814"/>
    </source>
</evidence>
<keyword evidence="2" id="KW-0813">Transport</keyword>
<gene>
    <name evidence="6" type="ORF">JY500_01030</name>
</gene>
<accession>A0ABX7MCG2</accession>
<dbReference type="CDD" id="cd12107">
    <property type="entry name" value="Hemerythrin"/>
    <property type="match status" value="1"/>
</dbReference>
<dbReference type="Gene3D" id="1.20.120.50">
    <property type="entry name" value="Hemerythrin-like"/>
    <property type="match status" value="1"/>
</dbReference>
<keyword evidence="4" id="KW-0408">Iron</keyword>
<dbReference type="PANTHER" id="PTHR37164:SF1">
    <property type="entry name" value="BACTERIOHEMERYTHRIN"/>
    <property type="match status" value="1"/>
</dbReference>
<dbReference type="InterPro" id="IPR012827">
    <property type="entry name" value="Hemerythrin_metal-bd"/>
</dbReference>
<evidence type="ECO:0000256" key="1">
    <source>
        <dbReference type="ARBA" id="ARBA00010587"/>
    </source>
</evidence>
<feature type="domain" description="Hemerythrin-like" evidence="5">
    <location>
        <begin position="15"/>
        <end position="122"/>
    </location>
</feature>
<dbReference type="NCBIfam" id="TIGR02481">
    <property type="entry name" value="hemeryth_dom"/>
    <property type="match status" value="1"/>
</dbReference>
<proteinExistence type="inferred from homology"/>
<protein>
    <submittedName>
        <fullName evidence="6">Hemerythrin family protein</fullName>
    </submittedName>
</protein>
<dbReference type="RefSeq" id="WP_206254766.1">
    <property type="nucleotide sequence ID" value="NZ_CP071060.1"/>
</dbReference>
<dbReference type="PANTHER" id="PTHR37164">
    <property type="entry name" value="BACTERIOHEMERYTHRIN"/>
    <property type="match status" value="1"/>
</dbReference>
<name>A0ABX7MCG2_9RHOO</name>
<dbReference type="PROSITE" id="PS00550">
    <property type="entry name" value="HEMERYTHRINS"/>
    <property type="match status" value="1"/>
</dbReference>
<comment type="similarity">
    <text evidence="1">Belongs to the hemerythrin family.</text>
</comment>
<dbReference type="InterPro" id="IPR050669">
    <property type="entry name" value="Hemerythrin"/>
</dbReference>
<dbReference type="InterPro" id="IPR012312">
    <property type="entry name" value="Hemerythrin-like"/>
</dbReference>
<evidence type="ECO:0000313" key="6">
    <source>
        <dbReference type="EMBL" id="QSI77267.1"/>
    </source>
</evidence>
<dbReference type="NCBIfam" id="NF033749">
    <property type="entry name" value="bact_hemeryth"/>
    <property type="match status" value="1"/>
</dbReference>
<reference evidence="6 7" key="1">
    <citation type="submission" date="2021-02" db="EMBL/GenBank/DDBJ databases">
        <title>Niveibacterium changnyeongensis HC41.</title>
        <authorList>
            <person name="Kang M."/>
        </authorList>
    </citation>
    <scope>NUCLEOTIDE SEQUENCE [LARGE SCALE GENOMIC DNA]</scope>
    <source>
        <strain evidence="6 7">HC41</strain>
    </source>
</reference>
<dbReference type="InterPro" id="IPR016131">
    <property type="entry name" value="Haemerythrin_Fe_BS"/>
</dbReference>
<dbReference type="EMBL" id="CP071060">
    <property type="protein sequence ID" value="QSI77267.1"/>
    <property type="molecule type" value="Genomic_DNA"/>
</dbReference>
<dbReference type="SUPFAM" id="SSF47188">
    <property type="entry name" value="Hemerythrin-like"/>
    <property type="match status" value="1"/>
</dbReference>
<keyword evidence="2" id="KW-0561">Oxygen transport</keyword>
<keyword evidence="7" id="KW-1185">Reference proteome</keyword>
<dbReference type="InterPro" id="IPR035938">
    <property type="entry name" value="Hemerythrin-like_sf"/>
</dbReference>
<keyword evidence="3" id="KW-0479">Metal-binding</keyword>
<evidence type="ECO:0000256" key="3">
    <source>
        <dbReference type="ARBA" id="ARBA00022723"/>
    </source>
</evidence>
<evidence type="ECO:0000313" key="7">
    <source>
        <dbReference type="Proteomes" id="UP000663570"/>
    </source>
</evidence>
<sequence length="131" mass="15304">MTRFEWNDAYRVGETKIDAQHEYLFTLANKLVEATEKQDLVGCAMELFRYVRAHFRHEESVMREVGYPGYAAHYAMHEQQLARLSEISADIHNDRWTTESVADFMENWLQVHIVKEDTRLAGYLKDHPGAG</sequence>
<organism evidence="6 7">
    <name type="scientific">Niveibacterium microcysteis</name>
    <dbReference type="NCBI Taxonomy" id="2811415"/>
    <lineage>
        <taxon>Bacteria</taxon>
        <taxon>Pseudomonadati</taxon>
        <taxon>Pseudomonadota</taxon>
        <taxon>Betaproteobacteria</taxon>
        <taxon>Rhodocyclales</taxon>
        <taxon>Rhodocyclaceae</taxon>
        <taxon>Niveibacterium</taxon>
    </lineage>
</organism>
<dbReference type="Proteomes" id="UP000663570">
    <property type="component" value="Chromosome"/>
</dbReference>
<dbReference type="Pfam" id="PF01814">
    <property type="entry name" value="Hemerythrin"/>
    <property type="match status" value="1"/>
</dbReference>
<evidence type="ECO:0000256" key="4">
    <source>
        <dbReference type="ARBA" id="ARBA00023004"/>
    </source>
</evidence>